<protein>
    <submittedName>
        <fullName evidence="1 2">Uncharacterized protein</fullName>
    </submittedName>
</protein>
<sequence>MAQVCMLARMLWSGEQSGRMSYELVLYAGDRYGSDRSEIPNSKFLGDRHDRSRNETFPTFLGDRVGSTENILDFKYQFSFKSAEFAPEQVLPVYKPTPAQRLSVIRKRNNVSNSRNKCRMVQEDEEVEHSPLFDNHGESLHCQPSVNTKHHRLVRHHELLKPDKFDSTGCLKTFLKKFEICAMYNQWSMDDMEAYLSCSLTGEAAEVFWDLAGLGYQELVTKLENRYGTSGHEESYRHELQTLRRKPGESLRELSQTVKKLMSLAYPGEQSKLAEHLTRNFFYLLLMTLI</sequence>
<dbReference type="eggNOG" id="ENOG502SDTC">
    <property type="taxonomic scope" value="Eukaryota"/>
</dbReference>
<dbReference type="Proteomes" id="UP000015101">
    <property type="component" value="Unassembled WGS sequence"/>
</dbReference>
<evidence type="ECO:0000313" key="2">
    <source>
        <dbReference type="EnsemblMetazoa" id="HelroP179480"/>
    </source>
</evidence>
<reference evidence="3" key="1">
    <citation type="submission" date="2012-12" db="EMBL/GenBank/DDBJ databases">
        <authorList>
            <person name="Hellsten U."/>
            <person name="Grimwood J."/>
            <person name="Chapman J.A."/>
            <person name="Shapiro H."/>
            <person name="Aerts A."/>
            <person name="Otillar R.P."/>
            <person name="Terry A.Y."/>
            <person name="Boore J.L."/>
            <person name="Simakov O."/>
            <person name="Marletaz F."/>
            <person name="Cho S.-J."/>
            <person name="Edsinger-Gonzales E."/>
            <person name="Havlak P."/>
            <person name="Kuo D.-H."/>
            <person name="Larsson T."/>
            <person name="Lv J."/>
            <person name="Arendt D."/>
            <person name="Savage R."/>
            <person name="Osoegawa K."/>
            <person name="de Jong P."/>
            <person name="Lindberg D.R."/>
            <person name="Seaver E.C."/>
            <person name="Weisblat D.A."/>
            <person name="Putnam N.H."/>
            <person name="Grigoriev I.V."/>
            <person name="Rokhsar D.S."/>
        </authorList>
    </citation>
    <scope>NUCLEOTIDE SEQUENCE</scope>
</reference>
<dbReference type="STRING" id="6412.T1FES0"/>
<dbReference type="HOGENOM" id="CLU_960696_0_0_1"/>
<evidence type="ECO:0000313" key="3">
    <source>
        <dbReference type="Proteomes" id="UP000015101"/>
    </source>
</evidence>
<proteinExistence type="predicted"/>
<name>T1FES0_HELRO</name>
<dbReference type="PANTHER" id="PTHR19963:SF30">
    <property type="entry name" value="ENDONUCLEASE_EXONUCLEASE_PHOSPHATASE DOMAIN-CONTAINING PROTEIN"/>
    <property type="match status" value="1"/>
</dbReference>
<dbReference type="PANTHER" id="PTHR19963">
    <property type="entry name" value="CCHC-TYPE DOMAIN-CONTAINING PROTEIN"/>
    <property type="match status" value="1"/>
</dbReference>
<gene>
    <name evidence="2" type="primary">20207319</name>
    <name evidence="1" type="ORF">HELRODRAFT_179480</name>
</gene>
<dbReference type="CTD" id="20207319"/>
<reference evidence="1 3" key="2">
    <citation type="journal article" date="2013" name="Nature">
        <title>Insights into bilaterian evolution from three spiralian genomes.</title>
        <authorList>
            <person name="Simakov O."/>
            <person name="Marletaz F."/>
            <person name="Cho S.J."/>
            <person name="Edsinger-Gonzales E."/>
            <person name="Havlak P."/>
            <person name="Hellsten U."/>
            <person name="Kuo D.H."/>
            <person name="Larsson T."/>
            <person name="Lv J."/>
            <person name="Arendt D."/>
            <person name="Savage R."/>
            <person name="Osoegawa K."/>
            <person name="de Jong P."/>
            <person name="Grimwood J."/>
            <person name="Chapman J.A."/>
            <person name="Shapiro H."/>
            <person name="Aerts A."/>
            <person name="Otillar R.P."/>
            <person name="Terry A.Y."/>
            <person name="Boore J.L."/>
            <person name="Grigoriev I.V."/>
            <person name="Lindberg D.R."/>
            <person name="Seaver E.C."/>
            <person name="Weisblat D.A."/>
            <person name="Putnam N.H."/>
            <person name="Rokhsar D.S."/>
        </authorList>
    </citation>
    <scope>NUCLEOTIDE SEQUENCE</scope>
</reference>
<reference evidence="2" key="3">
    <citation type="submission" date="2015-06" db="UniProtKB">
        <authorList>
            <consortium name="EnsemblMetazoa"/>
        </authorList>
    </citation>
    <scope>IDENTIFICATION</scope>
</reference>
<dbReference type="KEGG" id="hro:HELRODRAFT_179480"/>
<dbReference type="RefSeq" id="XP_009026559.1">
    <property type="nucleotide sequence ID" value="XM_009028311.1"/>
</dbReference>
<dbReference type="EMBL" id="AMQM01006864">
    <property type="status" value="NOT_ANNOTATED_CDS"/>
    <property type="molecule type" value="Genomic_DNA"/>
</dbReference>
<dbReference type="AlphaFoldDB" id="T1FES0"/>
<dbReference type="GeneID" id="20207319"/>
<dbReference type="EMBL" id="KB097528">
    <property type="protein sequence ID" value="ESN95406.1"/>
    <property type="molecule type" value="Genomic_DNA"/>
</dbReference>
<organism evidence="2 3">
    <name type="scientific">Helobdella robusta</name>
    <name type="common">Californian leech</name>
    <dbReference type="NCBI Taxonomy" id="6412"/>
    <lineage>
        <taxon>Eukaryota</taxon>
        <taxon>Metazoa</taxon>
        <taxon>Spiralia</taxon>
        <taxon>Lophotrochozoa</taxon>
        <taxon>Annelida</taxon>
        <taxon>Clitellata</taxon>
        <taxon>Hirudinea</taxon>
        <taxon>Rhynchobdellida</taxon>
        <taxon>Glossiphoniidae</taxon>
        <taxon>Helobdella</taxon>
    </lineage>
</organism>
<dbReference type="OrthoDB" id="6091153at2759"/>
<evidence type="ECO:0000313" key="1">
    <source>
        <dbReference type="EMBL" id="ESN95406.1"/>
    </source>
</evidence>
<dbReference type="InParanoid" id="T1FES0"/>
<keyword evidence="3" id="KW-1185">Reference proteome</keyword>
<accession>T1FES0</accession>
<dbReference type="EnsemblMetazoa" id="HelroT179480">
    <property type="protein sequence ID" value="HelroP179480"/>
    <property type="gene ID" value="HelroG179480"/>
</dbReference>